<feature type="region of interest" description="Disordered" evidence="1">
    <location>
        <begin position="791"/>
        <end position="816"/>
    </location>
</feature>
<dbReference type="EMBL" id="JAYKXN010000008">
    <property type="protein sequence ID" value="KAK7263879.1"/>
    <property type="molecule type" value="Genomic_DNA"/>
</dbReference>
<feature type="compositionally biased region" description="Polar residues" evidence="1">
    <location>
        <begin position="628"/>
        <end position="637"/>
    </location>
</feature>
<evidence type="ECO:0000313" key="3">
    <source>
        <dbReference type="Proteomes" id="UP001359559"/>
    </source>
</evidence>
<feature type="region of interest" description="Disordered" evidence="1">
    <location>
        <begin position="608"/>
        <end position="637"/>
    </location>
</feature>
<protein>
    <submittedName>
        <fullName evidence="2">Uncharacterized protein</fullName>
    </submittedName>
</protein>
<feature type="region of interest" description="Disordered" evidence="1">
    <location>
        <begin position="17"/>
        <end position="47"/>
    </location>
</feature>
<evidence type="ECO:0000313" key="2">
    <source>
        <dbReference type="EMBL" id="KAK7263879.1"/>
    </source>
</evidence>
<evidence type="ECO:0000256" key="1">
    <source>
        <dbReference type="SAM" id="MobiDB-lite"/>
    </source>
</evidence>
<feature type="compositionally biased region" description="Low complexity" evidence="1">
    <location>
        <begin position="33"/>
        <end position="47"/>
    </location>
</feature>
<feature type="compositionally biased region" description="Basic and acidic residues" evidence="1">
    <location>
        <begin position="569"/>
        <end position="587"/>
    </location>
</feature>
<organism evidence="2 3">
    <name type="scientific">Clitoria ternatea</name>
    <name type="common">Butterfly pea</name>
    <dbReference type="NCBI Taxonomy" id="43366"/>
    <lineage>
        <taxon>Eukaryota</taxon>
        <taxon>Viridiplantae</taxon>
        <taxon>Streptophyta</taxon>
        <taxon>Embryophyta</taxon>
        <taxon>Tracheophyta</taxon>
        <taxon>Spermatophyta</taxon>
        <taxon>Magnoliopsida</taxon>
        <taxon>eudicotyledons</taxon>
        <taxon>Gunneridae</taxon>
        <taxon>Pentapetalae</taxon>
        <taxon>rosids</taxon>
        <taxon>fabids</taxon>
        <taxon>Fabales</taxon>
        <taxon>Fabaceae</taxon>
        <taxon>Papilionoideae</taxon>
        <taxon>50 kb inversion clade</taxon>
        <taxon>NPAAA clade</taxon>
        <taxon>indigoferoid/millettioid clade</taxon>
        <taxon>Phaseoleae</taxon>
        <taxon>Clitoria</taxon>
    </lineage>
</organism>
<dbReference type="AlphaFoldDB" id="A0AAN9EUD8"/>
<feature type="compositionally biased region" description="Basic and acidic residues" evidence="1">
    <location>
        <begin position="736"/>
        <end position="745"/>
    </location>
</feature>
<feature type="compositionally biased region" description="Basic and acidic residues" evidence="1">
    <location>
        <begin position="612"/>
        <end position="627"/>
    </location>
</feature>
<feature type="compositionally biased region" description="Polar residues" evidence="1">
    <location>
        <begin position="791"/>
        <end position="800"/>
    </location>
</feature>
<sequence>MEANWTVASGSLRNSITLQSSLDDDDDDEHNPSKSIPLLLQSPSSDSPPCEITINFGEKRELRQVYVRSTARVYEIYCAPNREYLCTVHCGVAVRDGRVLPVQDPTEDDWVEVKVVDTPNPILKTSQDLHEATAEIDDADPCISVTLRLLSLQNKGCVYVDEIYVFADPVDSADSESRNENTSGGSLMAMLLPTVMQLSKTAGLGHLSALRKEKQLDSEYGLGATHPSHPVVKTQLQGKGSIEYSQELKLNEVKESWVGPSHPDLPLQVAKMESNQAALPSLAAKADNTCSFVPSKITEMENNHRAAPFQIDKTECHHSAAPSQVMISESNHGNSLGGNVERALEQLVSRMDRIEEICLGFQEKMVMPMSSIETRLQRVEQQLDALTKKLQNSAVPSCSRISAPDASCIESDVNSSDNCLDPTITRESESDKKHLDAEVPYVSDDMSGSANTTQLLPGLVVTAPEFPDGEDEDVNASGQEIASSKDIGKRSIDDALSSALANLLSSSTTIECPKYTKSLTVKAPEFSNEDDDDHGGNSEIVKNDLVYLPDNEEISDIQVLASPNISVESGERVNTDSNSEKTAQEAEKYGQFCRAEGDQDEVNIEANILAEDNPRAGFTDKSEDDKNGNINGQKSVGLSSNISDISKELLDNQNSCGQEGTSARTELTVATEVPRKTFHENIIENVLGFSLASSVVDFETPILDVKFISQRSPVTGHFLEDLLVETQVTTSSSDLSVKESNDLTSKEPLNSNADLPAEGKSNLISIEDGELVTPTSDSHFVADKDLCSSITAPVNIQGDNMPSPEDHKRKRDQISS</sequence>
<proteinExistence type="predicted"/>
<dbReference type="PANTHER" id="PTHR37261">
    <property type="entry name" value="40S RIBOSOMAL PROTEIN S27"/>
    <property type="match status" value="1"/>
</dbReference>
<reference evidence="2 3" key="1">
    <citation type="submission" date="2024-01" db="EMBL/GenBank/DDBJ databases">
        <title>The genomes of 5 underutilized Papilionoideae crops provide insights into root nodulation and disease resistance.</title>
        <authorList>
            <person name="Yuan L."/>
        </authorList>
    </citation>
    <scope>NUCLEOTIDE SEQUENCE [LARGE SCALE GENOMIC DNA]</scope>
    <source>
        <strain evidence="2">LY-2023</strain>
        <tissue evidence="2">Leaf</tissue>
    </source>
</reference>
<gene>
    <name evidence="2" type="ORF">RJT34_31478</name>
</gene>
<name>A0AAN9EUD8_CLITE</name>
<dbReference type="Proteomes" id="UP001359559">
    <property type="component" value="Unassembled WGS sequence"/>
</dbReference>
<feature type="region of interest" description="Disordered" evidence="1">
    <location>
        <begin position="568"/>
        <end position="587"/>
    </location>
</feature>
<keyword evidence="3" id="KW-1185">Reference proteome</keyword>
<dbReference type="PANTHER" id="PTHR37261:SF1">
    <property type="entry name" value="40S RIBOSOMAL PROTEIN S27"/>
    <property type="match status" value="1"/>
</dbReference>
<accession>A0AAN9EUD8</accession>
<comment type="caution">
    <text evidence="2">The sequence shown here is derived from an EMBL/GenBank/DDBJ whole genome shotgun (WGS) entry which is preliminary data.</text>
</comment>
<feature type="region of interest" description="Disordered" evidence="1">
    <location>
        <begin position="730"/>
        <end position="758"/>
    </location>
</feature>